<organism evidence="1 2">
    <name type="scientific">Heterobasidion irregulare (strain TC 32-1)</name>
    <dbReference type="NCBI Taxonomy" id="747525"/>
    <lineage>
        <taxon>Eukaryota</taxon>
        <taxon>Fungi</taxon>
        <taxon>Dikarya</taxon>
        <taxon>Basidiomycota</taxon>
        <taxon>Agaricomycotina</taxon>
        <taxon>Agaricomycetes</taxon>
        <taxon>Russulales</taxon>
        <taxon>Bondarzewiaceae</taxon>
        <taxon>Heterobasidion</taxon>
        <taxon>Heterobasidion annosum species complex</taxon>
    </lineage>
</organism>
<feature type="non-terminal residue" evidence="1">
    <location>
        <position position="1"/>
    </location>
</feature>
<evidence type="ECO:0000313" key="1">
    <source>
        <dbReference type="EMBL" id="ETW87769.1"/>
    </source>
</evidence>
<dbReference type="RefSeq" id="XP_009541633.1">
    <property type="nucleotide sequence ID" value="XM_009543338.1"/>
</dbReference>
<dbReference type="Proteomes" id="UP000030671">
    <property type="component" value="Unassembled WGS sequence"/>
</dbReference>
<dbReference type="EMBL" id="KI925454">
    <property type="protein sequence ID" value="ETW87769.1"/>
    <property type="molecule type" value="Genomic_DNA"/>
</dbReference>
<dbReference type="GeneID" id="20669592"/>
<dbReference type="KEGG" id="hir:HETIRDRAFT_308492"/>
<accession>W4KPZ4</accession>
<gene>
    <name evidence="1" type="ORF">HETIRDRAFT_308492</name>
</gene>
<dbReference type="AlphaFoldDB" id="W4KPZ4"/>
<proteinExistence type="predicted"/>
<protein>
    <submittedName>
        <fullName evidence="1">Uncharacterized protein</fullName>
    </submittedName>
</protein>
<dbReference type="InParanoid" id="W4KPZ4"/>
<dbReference type="OrthoDB" id="3044295at2759"/>
<name>W4KPZ4_HETIT</name>
<evidence type="ECO:0000313" key="2">
    <source>
        <dbReference type="Proteomes" id="UP000030671"/>
    </source>
</evidence>
<reference evidence="1 2" key="1">
    <citation type="journal article" date="2012" name="New Phytol.">
        <title>Insight into trade-off between wood decay and parasitism from the genome of a fungal forest pathogen.</title>
        <authorList>
            <person name="Olson A."/>
            <person name="Aerts A."/>
            <person name="Asiegbu F."/>
            <person name="Belbahri L."/>
            <person name="Bouzid O."/>
            <person name="Broberg A."/>
            <person name="Canback B."/>
            <person name="Coutinho P.M."/>
            <person name="Cullen D."/>
            <person name="Dalman K."/>
            <person name="Deflorio G."/>
            <person name="van Diepen L.T."/>
            <person name="Dunand C."/>
            <person name="Duplessis S."/>
            <person name="Durling M."/>
            <person name="Gonthier P."/>
            <person name="Grimwood J."/>
            <person name="Fossdal C.G."/>
            <person name="Hansson D."/>
            <person name="Henrissat B."/>
            <person name="Hietala A."/>
            <person name="Himmelstrand K."/>
            <person name="Hoffmeister D."/>
            <person name="Hogberg N."/>
            <person name="James T.Y."/>
            <person name="Karlsson M."/>
            <person name="Kohler A."/>
            <person name="Kues U."/>
            <person name="Lee Y.H."/>
            <person name="Lin Y.C."/>
            <person name="Lind M."/>
            <person name="Lindquist E."/>
            <person name="Lombard V."/>
            <person name="Lucas S."/>
            <person name="Lunden K."/>
            <person name="Morin E."/>
            <person name="Murat C."/>
            <person name="Park J."/>
            <person name="Raffaello T."/>
            <person name="Rouze P."/>
            <person name="Salamov A."/>
            <person name="Schmutz J."/>
            <person name="Solheim H."/>
            <person name="Stahlberg J."/>
            <person name="Velez H."/>
            <person name="de Vries R.P."/>
            <person name="Wiebenga A."/>
            <person name="Woodward S."/>
            <person name="Yakovlev I."/>
            <person name="Garbelotto M."/>
            <person name="Martin F."/>
            <person name="Grigoriev I.V."/>
            <person name="Stenlid J."/>
        </authorList>
    </citation>
    <scope>NUCLEOTIDE SEQUENCE [LARGE SCALE GENOMIC DNA]</scope>
    <source>
        <strain evidence="1 2">TC 32-1</strain>
    </source>
</reference>
<keyword evidence="2" id="KW-1185">Reference proteome</keyword>
<sequence>GKVRCISLKAEWVITVWVDKDGSRCEAMLQLFKGFVLFMSPLKWYILLCEVVERSGRGSKVFDESAIEVSKAEERLYVSQVLRGWPGGDSINLDQVHGYIVRGNDKSKVFDCVCFKGTFRRLQEQVVVQKYLHDLGCHAPMFFNGLCEHQDVIHVDCKDLRNNEVMEDDVHHSLKGGGQVAKTKEHYKAFKQAEFSHEGCLPFVTFCYFNIVIPSFDIKLGEDPCF</sequence>
<dbReference type="HOGENOM" id="CLU_118682_0_0_1"/>